<evidence type="ECO:0000256" key="1">
    <source>
        <dbReference type="SAM" id="Phobius"/>
    </source>
</evidence>
<dbReference type="InterPro" id="IPR021313">
    <property type="entry name" value="DUF2909"/>
</dbReference>
<keyword evidence="3" id="KW-1185">Reference proteome</keyword>
<organism evidence="2 3">
    <name type="scientific">Spongiibacter pelagi</name>
    <dbReference type="NCBI Taxonomy" id="2760804"/>
    <lineage>
        <taxon>Bacteria</taxon>
        <taxon>Pseudomonadati</taxon>
        <taxon>Pseudomonadota</taxon>
        <taxon>Gammaproteobacteria</taxon>
        <taxon>Cellvibrionales</taxon>
        <taxon>Spongiibacteraceae</taxon>
        <taxon>Spongiibacter</taxon>
    </lineage>
</organism>
<feature type="transmembrane region" description="Helical" evidence="1">
    <location>
        <begin position="6"/>
        <end position="27"/>
    </location>
</feature>
<dbReference type="RefSeq" id="WP_190761796.1">
    <property type="nucleotide sequence ID" value="NZ_JACXLD010000001.1"/>
</dbReference>
<keyword evidence="1" id="KW-1133">Transmembrane helix</keyword>
<dbReference type="EMBL" id="JACXLD010000001">
    <property type="protein sequence ID" value="MBD2857561.1"/>
    <property type="molecule type" value="Genomic_DNA"/>
</dbReference>
<sequence>MWLKVVIVVLFIALVISLFSSLAFLMKDKGSTMRTWHTLSIRLVLASLLMGFLIYGIYTGQLGSNAPWDQRYLEKGSAVLNQP</sequence>
<comment type="caution">
    <text evidence="2">The sequence shown here is derived from an EMBL/GenBank/DDBJ whole genome shotgun (WGS) entry which is preliminary data.</text>
</comment>
<dbReference type="Proteomes" id="UP000610558">
    <property type="component" value="Unassembled WGS sequence"/>
</dbReference>
<feature type="transmembrane region" description="Helical" evidence="1">
    <location>
        <begin position="39"/>
        <end position="58"/>
    </location>
</feature>
<keyword evidence="1" id="KW-0472">Membrane</keyword>
<evidence type="ECO:0000313" key="3">
    <source>
        <dbReference type="Proteomes" id="UP000610558"/>
    </source>
</evidence>
<keyword evidence="1" id="KW-0812">Transmembrane</keyword>
<evidence type="ECO:0000313" key="2">
    <source>
        <dbReference type="EMBL" id="MBD2857561.1"/>
    </source>
</evidence>
<dbReference type="Pfam" id="PF11137">
    <property type="entry name" value="DUF2909"/>
    <property type="match status" value="1"/>
</dbReference>
<reference evidence="2" key="1">
    <citation type="submission" date="2020-09" db="EMBL/GenBank/DDBJ databases">
        <authorList>
            <person name="Yoon J.-W."/>
        </authorList>
    </citation>
    <scope>NUCLEOTIDE SEQUENCE</scope>
    <source>
        <strain evidence="2">KMU-158</strain>
    </source>
</reference>
<protein>
    <submittedName>
        <fullName evidence="2">DUF2909 domain-containing protein</fullName>
    </submittedName>
</protein>
<dbReference type="AlphaFoldDB" id="A0A927C0S8"/>
<name>A0A927C0S8_9GAMM</name>
<proteinExistence type="predicted"/>
<accession>A0A927C0S8</accession>
<gene>
    <name evidence="2" type="ORF">IB286_00980</name>
</gene>